<dbReference type="RefSeq" id="WP_111408281.1">
    <property type="nucleotide sequence ID" value="NZ_QKXH01000001.1"/>
</dbReference>
<evidence type="ECO:0000313" key="7">
    <source>
        <dbReference type="Proteomes" id="UP000249177"/>
    </source>
</evidence>
<accession>A0A2W7U222</accession>
<evidence type="ECO:0000259" key="5">
    <source>
        <dbReference type="PROSITE" id="PS51781"/>
    </source>
</evidence>
<dbReference type="Pfam" id="PF13432">
    <property type="entry name" value="TPR_16"/>
    <property type="match status" value="1"/>
</dbReference>
<feature type="domain" description="SH3b" evidence="5">
    <location>
        <begin position="184"/>
        <end position="247"/>
    </location>
</feature>
<feature type="repeat" description="TPR" evidence="3">
    <location>
        <begin position="17"/>
        <end position="50"/>
    </location>
</feature>
<dbReference type="Gene3D" id="2.30.30.40">
    <property type="entry name" value="SH3 Domains"/>
    <property type="match status" value="1"/>
</dbReference>
<dbReference type="InterPro" id="IPR011990">
    <property type="entry name" value="TPR-like_helical_dom_sf"/>
</dbReference>
<dbReference type="SMART" id="SM00028">
    <property type="entry name" value="TPR"/>
    <property type="match status" value="2"/>
</dbReference>
<dbReference type="PANTHER" id="PTHR44943:SF8">
    <property type="entry name" value="TPR REPEAT-CONTAINING PROTEIN MJ0263"/>
    <property type="match status" value="1"/>
</dbReference>
<dbReference type="SUPFAM" id="SSF48452">
    <property type="entry name" value="TPR-like"/>
    <property type="match status" value="1"/>
</dbReference>
<sequence>MKNIFYILLLISQVFYAQTGFEKGNILYQNGKYAEAAKAYESVLEANKESVELYFNLGNCYYKLHQTAPAIYNYEKALVLDPSDKDALNNIKFAQKQTIDEIKVVPKVGFAKLLRDFTGIYPFDTWAWITIGFAFLFLFFFMGYYFYQTVVVKRIFFVGMFVILVLLVMSISAAFFEKSHFDNERPAIVFAESADVRSEPQNASATTFVLHAGTKVYVEETLGYWKKIQLTDGTEGWIDSRSIKEVKD</sequence>
<dbReference type="SMART" id="SM00287">
    <property type="entry name" value="SH3b"/>
    <property type="match status" value="1"/>
</dbReference>
<feature type="repeat" description="TPR" evidence="3">
    <location>
        <begin position="51"/>
        <end position="84"/>
    </location>
</feature>
<gene>
    <name evidence="6" type="ORF">DOS84_01190</name>
</gene>
<proteinExistence type="predicted"/>
<organism evidence="6 7">
    <name type="scientific">Flavobacterium aquariorum</name>
    <dbReference type="NCBI Taxonomy" id="2217670"/>
    <lineage>
        <taxon>Bacteria</taxon>
        <taxon>Pseudomonadati</taxon>
        <taxon>Bacteroidota</taxon>
        <taxon>Flavobacteriia</taxon>
        <taxon>Flavobacteriales</taxon>
        <taxon>Flavobacteriaceae</taxon>
        <taxon>Flavobacterium</taxon>
    </lineage>
</organism>
<keyword evidence="4" id="KW-0812">Transmembrane</keyword>
<dbReference type="PANTHER" id="PTHR44943">
    <property type="entry name" value="CELLULOSE SYNTHASE OPERON PROTEIN C"/>
    <property type="match status" value="1"/>
</dbReference>
<dbReference type="OrthoDB" id="9776208at2"/>
<dbReference type="InterPro" id="IPR051685">
    <property type="entry name" value="Ycf3/AcsC/BcsC/TPR_MFPF"/>
</dbReference>
<dbReference type="Gene3D" id="1.25.40.10">
    <property type="entry name" value="Tetratricopeptide repeat domain"/>
    <property type="match status" value="1"/>
</dbReference>
<dbReference type="EMBL" id="QKXH01000001">
    <property type="protein sequence ID" value="PZX95210.1"/>
    <property type="molecule type" value="Genomic_DNA"/>
</dbReference>
<comment type="caution">
    <text evidence="6">The sequence shown here is derived from an EMBL/GenBank/DDBJ whole genome shotgun (WGS) entry which is preliminary data.</text>
</comment>
<dbReference type="AlphaFoldDB" id="A0A2W7U222"/>
<keyword evidence="4" id="KW-0472">Membrane</keyword>
<dbReference type="PROSITE" id="PS50005">
    <property type="entry name" value="TPR"/>
    <property type="match status" value="2"/>
</dbReference>
<evidence type="ECO:0000256" key="2">
    <source>
        <dbReference type="ARBA" id="ARBA00022803"/>
    </source>
</evidence>
<evidence type="ECO:0000256" key="1">
    <source>
        <dbReference type="ARBA" id="ARBA00022737"/>
    </source>
</evidence>
<dbReference type="InterPro" id="IPR019734">
    <property type="entry name" value="TPR_rpt"/>
</dbReference>
<name>A0A2W7U222_9FLAO</name>
<dbReference type="PROSITE" id="PS50293">
    <property type="entry name" value="TPR_REGION"/>
    <property type="match status" value="1"/>
</dbReference>
<evidence type="ECO:0000256" key="4">
    <source>
        <dbReference type="SAM" id="Phobius"/>
    </source>
</evidence>
<reference evidence="6 7" key="1">
    <citation type="submission" date="2018-06" db="EMBL/GenBank/DDBJ databases">
        <title>Flavobacterium sp IMCC34762, genome.</title>
        <authorList>
            <person name="Joung Y."/>
            <person name="Cho J."/>
            <person name="Song J."/>
        </authorList>
    </citation>
    <scope>NUCLEOTIDE SEQUENCE [LARGE SCALE GENOMIC DNA]</scope>
    <source>
        <strain evidence="6 7">IMCC34762</strain>
    </source>
</reference>
<feature type="transmembrane region" description="Helical" evidence="4">
    <location>
        <begin position="154"/>
        <end position="176"/>
    </location>
</feature>
<evidence type="ECO:0000313" key="6">
    <source>
        <dbReference type="EMBL" id="PZX95210.1"/>
    </source>
</evidence>
<protein>
    <submittedName>
        <fullName evidence="6">BatE protein</fullName>
    </submittedName>
</protein>
<keyword evidence="2 3" id="KW-0802">TPR repeat</keyword>
<dbReference type="Proteomes" id="UP000249177">
    <property type="component" value="Unassembled WGS sequence"/>
</dbReference>
<dbReference type="Pfam" id="PF08239">
    <property type="entry name" value="SH3_3"/>
    <property type="match status" value="1"/>
</dbReference>
<keyword evidence="7" id="KW-1185">Reference proteome</keyword>
<keyword evidence="1" id="KW-0677">Repeat</keyword>
<dbReference type="PROSITE" id="PS51781">
    <property type="entry name" value="SH3B"/>
    <property type="match status" value="1"/>
</dbReference>
<dbReference type="InterPro" id="IPR003646">
    <property type="entry name" value="SH3-like_bac-type"/>
</dbReference>
<keyword evidence="4" id="KW-1133">Transmembrane helix</keyword>
<feature type="transmembrane region" description="Helical" evidence="4">
    <location>
        <begin position="126"/>
        <end position="147"/>
    </location>
</feature>
<evidence type="ECO:0000256" key="3">
    <source>
        <dbReference type="PROSITE-ProRule" id="PRU00339"/>
    </source>
</evidence>